<dbReference type="PANTHER" id="PTHR33332">
    <property type="entry name" value="REVERSE TRANSCRIPTASE DOMAIN-CONTAINING PROTEIN"/>
    <property type="match status" value="1"/>
</dbReference>
<feature type="signal peptide" evidence="2">
    <location>
        <begin position="1"/>
        <end position="28"/>
    </location>
</feature>
<keyword evidence="1" id="KW-0812">Transmembrane</keyword>
<sequence length="201" mass="22461">FILEKMYADDILVLLLLDLLAVFDRVDHEILIGWLDKWAGKPYSGYSLALQAGVGMGPLKWGFPQGSVLGPLLFSIYLLPLGMLFLKHKVDTHLYSDNCQMNIPVCKGPNRTIKTIIDSLAEIKWWLLPNLLGLNESKTEVIVFPLSGRKDHGLNLLSLAPFEQSVGTNLGVNLIQRVLTWASHRWCVLYIPSGPKGFGFT</sequence>
<dbReference type="Proteomes" id="UP000265200">
    <property type="component" value="Chromosome 18"/>
</dbReference>
<protein>
    <recommendedName>
        <fullName evidence="3">Reverse transcriptase domain-containing protein</fullName>
    </recommendedName>
</protein>
<evidence type="ECO:0000259" key="3">
    <source>
        <dbReference type="PROSITE" id="PS50878"/>
    </source>
</evidence>
<reference key="1">
    <citation type="journal article" date="2007" name="Nature">
        <title>The medaka draft genome and insights into vertebrate genome evolution.</title>
        <authorList>
            <person name="Kasahara M."/>
            <person name="Naruse K."/>
            <person name="Sasaki S."/>
            <person name="Nakatani Y."/>
            <person name="Qu W."/>
            <person name="Ahsan B."/>
            <person name="Yamada T."/>
            <person name="Nagayasu Y."/>
            <person name="Doi K."/>
            <person name="Kasai Y."/>
            <person name="Jindo T."/>
            <person name="Kobayashi D."/>
            <person name="Shimada A."/>
            <person name="Toyoda A."/>
            <person name="Kuroki Y."/>
            <person name="Fujiyama A."/>
            <person name="Sasaki T."/>
            <person name="Shimizu A."/>
            <person name="Asakawa S."/>
            <person name="Shimizu N."/>
            <person name="Hashimoto S."/>
            <person name="Yang J."/>
            <person name="Lee Y."/>
            <person name="Matsushima K."/>
            <person name="Sugano S."/>
            <person name="Sakaizumi M."/>
            <person name="Narita T."/>
            <person name="Ohishi K."/>
            <person name="Haga S."/>
            <person name="Ohta F."/>
            <person name="Nomoto H."/>
            <person name="Nogata K."/>
            <person name="Morishita T."/>
            <person name="Endo T."/>
            <person name="Shin-I T."/>
            <person name="Takeda H."/>
            <person name="Morishita S."/>
            <person name="Kohara Y."/>
        </authorList>
    </citation>
    <scope>NUCLEOTIDE SEQUENCE [LARGE SCALE GENOMIC DNA]</scope>
    <source>
        <strain>Hd-rR</strain>
    </source>
</reference>
<dbReference type="Pfam" id="PF00078">
    <property type="entry name" value="RVT_1"/>
    <property type="match status" value="1"/>
</dbReference>
<feature type="transmembrane region" description="Helical" evidence="1">
    <location>
        <begin position="68"/>
        <end position="86"/>
    </location>
</feature>
<feature type="domain" description="Reverse transcriptase" evidence="3">
    <location>
        <begin position="1"/>
        <end position="174"/>
    </location>
</feature>
<dbReference type="Ensembl" id="ENSORLT00015029629.1">
    <property type="protein sequence ID" value="ENSORLP00015020429.1"/>
    <property type="gene ID" value="ENSORLG00015021570.1"/>
</dbReference>
<evidence type="ECO:0000256" key="2">
    <source>
        <dbReference type="SAM" id="SignalP"/>
    </source>
</evidence>
<feature type="chain" id="PRO_5018142431" description="Reverse transcriptase domain-containing protein" evidence="2">
    <location>
        <begin position="29"/>
        <end position="201"/>
    </location>
</feature>
<evidence type="ECO:0000313" key="4">
    <source>
        <dbReference type="Ensembl" id="ENSORLP00015020429.1"/>
    </source>
</evidence>
<organism evidence="4 5">
    <name type="scientific">Oryzias latipes</name>
    <name type="common">Japanese rice fish</name>
    <name type="synonym">Japanese killifish</name>
    <dbReference type="NCBI Taxonomy" id="8090"/>
    <lineage>
        <taxon>Eukaryota</taxon>
        <taxon>Metazoa</taxon>
        <taxon>Chordata</taxon>
        <taxon>Craniata</taxon>
        <taxon>Vertebrata</taxon>
        <taxon>Euteleostomi</taxon>
        <taxon>Actinopterygii</taxon>
        <taxon>Neopterygii</taxon>
        <taxon>Teleostei</taxon>
        <taxon>Neoteleostei</taxon>
        <taxon>Acanthomorphata</taxon>
        <taxon>Ovalentaria</taxon>
        <taxon>Atherinomorphae</taxon>
        <taxon>Beloniformes</taxon>
        <taxon>Adrianichthyidae</taxon>
        <taxon>Oryziinae</taxon>
        <taxon>Oryzias</taxon>
    </lineage>
</organism>
<reference evidence="4" key="3">
    <citation type="submission" date="2025-08" db="UniProtKB">
        <authorList>
            <consortium name="Ensembl"/>
        </authorList>
    </citation>
    <scope>IDENTIFICATION</scope>
    <source>
        <strain evidence="4">HSOK</strain>
    </source>
</reference>
<proteinExistence type="predicted"/>
<reference evidence="4" key="4">
    <citation type="submission" date="2025-09" db="UniProtKB">
        <authorList>
            <consortium name="Ensembl"/>
        </authorList>
    </citation>
    <scope>IDENTIFICATION</scope>
    <source>
        <strain evidence="4">HSOK</strain>
    </source>
</reference>
<keyword evidence="2" id="KW-0732">Signal</keyword>
<accession>A0A3P9IKE6</accession>
<evidence type="ECO:0000313" key="5">
    <source>
        <dbReference type="Proteomes" id="UP000265200"/>
    </source>
</evidence>
<dbReference type="InterPro" id="IPR000477">
    <property type="entry name" value="RT_dom"/>
</dbReference>
<name>A0A3P9IKE6_ORYLA</name>
<dbReference type="AlphaFoldDB" id="A0A3P9IKE6"/>
<evidence type="ECO:0000256" key="1">
    <source>
        <dbReference type="SAM" id="Phobius"/>
    </source>
</evidence>
<dbReference type="PROSITE" id="PS50878">
    <property type="entry name" value="RT_POL"/>
    <property type="match status" value="1"/>
</dbReference>
<keyword evidence="1" id="KW-0472">Membrane</keyword>
<keyword evidence="1" id="KW-1133">Transmembrane helix</keyword>
<reference evidence="4 5" key="2">
    <citation type="submission" date="2017-04" db="EMBL/GenBank/DDBJ databases">
        <title>CpG methylation of centromeres and impact of large insertions on vertebrate speciation.</title>
        <authorList>
            <person name="Ichikawa K."/>
            <person name="Yoshimura J."/>
            <person name="Morishita S."/>
        </authorList>
    </citation>
    <scope>NUCLEOTIDE SEQUENCE</scope>
    <source>
        <strain evidence="4 5">HSOK</strain>
    </source>
</reference>